<dbReference type="AlphaFoldDB" id="A0AAU7XBY9"/>
<proteinExistence type="inferred from homology"/>
<evidence type="ECO:0000313" key="9">
    <source>
        <dbReference type="EMBL" id="XBY44948.1"/>
    </source>
</evidence>
<evidence type="ECO:0000256" key="7">
    <source>
        <dbReference type="RuleBase" id="RU363032"/>
    </source>
</evidence>
<evidence type="ECO:0000256" key="1">
    <source>
        <dbReference type="ARBA" id="ARBA00004651"/>
    </source>
</evidence>
<dbReference type="InterPro" id="IPR035906">
    <property type="entry name" value="MetI-like_sf"/>
</dbReference>
<keyword evidence="6 7" id="KW-0472">Membrane</keyword>
<protein>
    <submittedName>
        <fullName evidence="9">Iron ABC transporter permease</fullName>
    </submittedName>
</protein>
<keyword evidence="2 7" id="KW-0813">Transport</keyword>
<dbReference type="SUPFAM" id="SSF161098">
    <property type="entry name" value="MetI-like"/>
    <property type="match status" value="2"/>
</dbReference>
<feature type="transmembrane region" description="Helical" evidence="7">
    <location>
        <begin position="356"/>
        <end position="377"/>
    </location>
</feature>
<feature type="transmembrane region" description="Helical" evidence="7">
    <location>
        <begin position="29"/>
        <end position="55"/>
    </location>
</feature>
<evidence type="ECO:0000256" key="3">
    <source>
        <dbReference type="ARBA" id="ARBA00022475"/>
    </source>
</evidence>
<feature type="domain" description="ABC transmembrane type-1" evidence="8">
    <location>
        <begin position="353"/>
        <end position="558"/>
    </location>
</feature>
<accession>A0AAU7XBY9</accession>
<gene>
    <name evidence="9" type="ORF">ABS361_01180</name>
</gene>
<keyword evidence="4 7" id="KW-0812">Transmembrane</keyword>
<dbReference type="RefSeq" id="WP_407050040.1">
    <property type="nucleotide sequence ID" value="NZ_CP158568.1"/>
</dbReference>
<evidence type="ECO:0000256" key="4">
    <source>
        <dbReference type="ARBA" id="ARBA00022692"/>
    </source>
</evidence>
<evidence type="ECO:0000256" key="5">
    <source>
        <dbReference type="ARBA" id="ARBA00022989"/>
    </source>
</evidence>
<feature type="transmembrane region" description="Helical" evidence="7">
    <location>
        <begin position="113"/>
        <end position="131"/>
    </location>
</feature>
<dbReference type="KEGG" id="mflg:ABS361_01180"/>
<dbReference type="FunFam" id="1.10.3720.10:FF:000088">
    <property type="entry name" value="Iron(III) ABC transporter, permease protein"/>
    <property type="match status" value="1"/>
</dbReference>
<dbReference type="PANTHER" id="PTHR30183">
    <property type="entry name" value="MOLYBDENUM TRANSPORT SYSTEM PERMEASE PROTEIN MODB"/>
    <property type="match status" value="1"/>
</dbReference>
<evidence type="ECO:0000256" key="6">
    <source>
        <dbReference type="ARBA" id="ARBA00023136"/>
    </source>
</evidence>
<feature type="transmembrane region" description="Helical" evidence="7">
    <location>
        <begin position="491"/>
        <end position="508"/>
    </location>
</feature>
<feature type="transmembrane region" description="Helical" evidence="7">
    <location>
        <begin position="430"/>
        <end position="447"/>
    </location>
</feature>
<dbReference type="GO" id="GO:0005886">
    <property type="term" value="C:plasma membrane"/>
    <property type="evidence" value="ECO:0007669"/>
    <property type="project" value="UniProtKB-SubCell"/>
</dbReference>
<feature type="transmembrane region" description="Helical" evidence="7">
    <location>
        <begin position="75"/>
        <end position="101"/>
    </location>
</feature>
<dbReference type="EMBL" id="CP158568">
    <property type="protein sequence ID" value="XBY44948.1"/>
    <property type="molecule type" value="Genomic_DNA"/>
</dbReference>
<feature type="transmembrane region" description="Helical" evidence="7">
    <location>
        <begin position="389"/>
        <end position="410"/>
    </location>
</feature>
<dbReference type="Gene3D" id="1.10.3720.10">
    <property type="entry name" value="MetI-like"/>
    <property type="match status" value="2"/>
</dbReference>
<keyword evidence="3" id="KW-1003">Cell membrane</keyword>
<organism evidence="9">
    <name type="scientific">Methyloraptor flagellatus</name>
    <dbReference type="NCBI Taxonomy" id="3162530"/>
    <lineage>
        <taxon>Bacteria</taxon>
        <taxon>Pseudomonadati</taxon>
        <taxon>Pseudomonadota</taxon>
        <taxon>Alphaproteobacteria</taxon>
        <taxon>Hyphomicrobiales</taxon>
        <taxon>Ancalomicrobiaceae</taxon>
        <taxon>Methyloraptor</taxon>
    </lineage>
</organism>
<dbReference type="PROSITE" id="PS50928">
    <property type="entry name" value="ABC_TM1"/>
    <property type="match status" value="2"/>
</dbReference>
<feature type="transmembrane region" description="Helical" evidence="7">
    <location>
        <begin position="208"/>
        <end position="230"/>
    </location>
</feature>
<dbReference type="GO" id="GO:0055085">
    <property type="term" value="P:transmembrane transport"/>
    <property type="evidence" value="ECO:0007669"/>
    <property type="project" value="InterPro"/>
</dbReference>
<feature type="transmembrane region" description="Helical" evidence="7">
    <location>
        <begin position="313"/>
        <end position="336"/>
    </location>
</feature>
<dbReference type="PANTHER" id="PTHR30183:SF2">
    <property type="entry name" value="IRON UTILIZATION PROTEIN"/>
    <property type="match status" value="1"/>
</dbReference>
<reference evidence="9" key="1">
    <citation type="submission" date="2024-06" db="EMBL/GenBank/DDBJ databases">
        <title>Methylostella associata gen. nov., sp. nov., a novel Ancalomicrobiaceae-affiliated facultatively methylotrophic bacteria that feed on methanotrophs of the genus Methylococcus.</title>
        <authorList>
            <person name="Saltykova V."/>
            <person name="Danilova O.V."/>
            <person name="Oshkin I.Y."/>
            <person name="Belova S.E."/>
            <person name="Pimenov N.V."/>
            <person name="Dedysh S.N."/>
        </authorList>
    </citation>
    <scope>NUCLEOTIDE SEQUENCE</scope>
    <source>
        <strain evidence="9">S20</strain>
    </source>
</reference>
<dbReference type="Pfam" id="PF00528">
    <property type="entry name" value="BPD_transp_1"/>
    <property type="match status" value="1"/>
</dbReference>
<feature type="domain" description="ABC transmembrane type-1" evidence="8">
    <location>
        <begin position="75"/>
        <end position="280"/>
    </location>
</feature>
<sequence>MSLATETSTTITTGDIPPLAPATRADRPWIVAVAVVAALAVAPLAAILAISTLNISGETGATWAHLLSTVLPGTALTTVLLMVGVGLVTAVVGTVAAWIVAMCRFPGRGVFEWALLLPLAIPTYIVAYVHVELLDFTGPVQGAIRAVFGFKSARDYWFPDIRSLPSAIFVMSSVLYPYVYIPARAMFGLQSATTLEVARTLGAGPWRVFFRVALPLARPALVVGVTLVLMETLNDIGAVEYLGVKTLTFSIYDTWLNRGSLGGAAQLATVMLVIVFALITAERHARRHQRFHGASTKVRAATGYKLGGRMAALAFLACLTPVLIGFVVPAGMLADYTSRRLDTFLDPTVQRAALDSFLLAVAAALVTVAAGLVVAYAMRVSRTRVVAALARFASVGYAVPGTVLALGILVPLSGIDNLIDRTAKLLTGHGTGLVLIASGAGLVYAYFSRFLAAAFGSIESGLARVSVHLDMAARTLGRSGGRVLTEIHMPLIRPVLVSAGILVFVDAMKELPATLLLKPFNFETLATFVYAQASREAVADGAPAALLIVLVGLVPLVTLSRIGRGREARLSGRRTRARDTT</sequence>
<name>A0AAU7XBY9_9HYPH</name>
<feature type="transmembrane region" description="Helical" evidence="7">
    <location>
        <begin position="263"/>
        <end position="281"/>
    </location>
</feature>
<keyword evidence="5 7" id="KW-1133">Transmembrane helix</keyword>
<evidence type="ECO:0000259" key="8">
    <source>
        <dbReference type="PROSITE" id="PS50928"/>
    </source>
</evidence>
<feature type="transmembrane region" description="Helical" evidence="7">
    <location>
        <begin position="167"/>
        <end position="187"/>
    </location>
</feature>
<dbReference type="InterPro" id="IPR000515">
    <property type="entry name" value="MetI-like"/>
</dbReference>
<evidence type="ECO:0000256" key="2">
    <source>
        <dbReference type="ARBA" id="ARBA00022448"/>
    </source>
</evidence>
<feature type="transmembrane region" description="Helical" evidence="7">
    <location>
        <begin position="544"/>
        <end position="563"/>
    </location>
</feature>
<comment type="similarity">
    <text evidence="7">Belongs to the binding-protein-dependent transport system permease family.</text>
</comment>
<comment type="subcellular location">
    <subcellularLocation>
        <location evidence="1 7">Cell membrane</location>
        <topology evidence="1 7">Multi-pass membrane protein</topology>
    </subcellularLocation>
</comment>
<dbReference type="CDD" id="cd06261">
    <property type="entry name" value="TM_PBP2"/>
    <property type="match status" value="2"/>
</dbReference>